<dbReference type="PIRSF" id="PIRSF001491">
    <property type="entry name" value="Ppentomutase"/>
    <property type="match status" value="1"/>
</dbReference>
<comment type="cofactor">
    <cofactor evidence="6">
        <name>Mn(2+)</name>
        <dbReference type="ChEBI" id="CHEBI:29035"/>
    </cofactor>
    <text evidence="6">Binds 2 manganese ions.</text>
</comment>
<dbReference type="FunFam" id="3.30.70.1250:FF:000001">
    <property type="entry name" value="Phosphopentomutase"/>
    <property type="match status" value="1"/>
</dbReference>
<keyword evidence="3 6" id="KW-0479">Metal-binding</keyword>
<dbReference type="NCBIfam" id="NF003766">
    <property type="entry name" value="PRK05362.1"/>
    <property type="match status" value="1"/>
</dbReference>
<dbReference type="GO" id="GO:0043094">
    <property type="term" value="P:metabolic compound salvage"/>
    <property type="evidence" value="ECO:0007669"/>
    <property type="project" value="UniProtKB-UniRule"/>
</dbReference>
<dbReference type="PANTHER" id="PTHR21110:SF0">
    <property type="entry name" value="PHOSPHOPENTOMUTASE"/>
    <property type="match status" value="1"/>
</dbReference>
<dbReference type="Gene3D" id="3.40.720.10">
    <property type="entry name" value="Alkaline Phosphatase, subunit A"/>
    <property type="match status" value="1"/>
</dbReference>
<dbReference type="EC" id="5.4.2.7" evidence="6 7"/>
<accession>A0A7W7Y1J1</accession>
<evidence type="ECO:0000256" key="3">
    <source>
        <dbReference type="ARBA" id="ARBA00022723"/>
    </source>
</evidence>
<feature type="binding site" evidence="6">
    <location>
        <position position="303"/>
    </location>
    <ligand>
        <name>Mn(2+)</name>
        <dbReference type="ChEBI" id="CHEBI:29035"/>
        <label>2</label>
    </ligand>
</feature>
<evidence type="ECO:0000256" key="5">
    <source>
        <dbReference type="ARBA" id="ARBA00023235"/>
    </source>
</evidence>
<comment type="catalytic activity">
    <reaction evidence="6">
        <text>2-deoxy-alpha-D-ribose 1-phosphate = 2-deoxy-D-ribose 5-phosphate</text>
        <dbReference type="Rhea" id="RHEA:27658"/>
        <dbReference type="ChEBI" id="CHEBI:57259"/>
        <dbReference type="ChEBI" id="CHEBI:62877"/>
        <dbReference type="EC" id="5.4.2.7"/>
    </reaction>
</comment>
<comment type="catalytic activity">
    <reaction evidence="6">
        <text>alpha-D-ribose 1-phosphate = D-ribose 5-phosphate</text>
        <dbReference type="Rhea" id="RHEA:18793"/>
        <dbReference type="ChEBI" id="CHEBI:57720"/>
        <dbReference type="ChEBI" id="CHEBI:78346"/>
        <dbReference type="EC" id="5.4.2.7"/>
    </reaction>
</comment>
<evidence type="ECO:0000256" key="6">
    <source>
        <dbReference type="HAMAP-Rule" id="MF_00740"/>
    </source>
</evidence>
<sequence>MTRAILLVLDSLGIGALPDADRYGDAGADTLGHIADWCARPLAEGGRGRALTIPNLCRLGLAHAAARVTGRARAGLVPEGEPLARWGFARERSTGKDTVSGHWEMAGLPVDFEWGYFREPEHSMPHDLLDALGDAAGLPGFLGNCHASGTEILRRLGDEHIRSGRPIIYTSADSVLQIAAHEEAFGLERLYRLCRQARRLADDYRIGRVIARPFTGSHADDFKRTPNRRDWAMPPTAPTLLDRLAEAGGEVVGIGKIPDIFAGRGITRAVKAHGLPALMAATREAFIACVDQSLVFTNLVDFDQDYGHRRDVAGYADALERFDAMLPPLLDALAPGDLLVLTADHGNDPTWPGSDHTREHIPILAFGPGLAPGPIGGRDSFADIGQSLARHFGLPPLPHGDCFL</sequence>
<dbReference type="GO" id="GO:0006018">
    <property type="term" value="P:2-deoxyribose 1-phosphate catabolic process"/>
    <property type="evidence" value="ECO:0007669"/>
    <property type="project" value="UniProtKB-UniRule"/>
</dbReference>
<dbReference type="InterPro" id="IPR017850">
    <property type="entry name" value="Alkaline_phosphatase_core_sf"/>
</dbReference>
<reference evidence="9 10" key="1">
    <citation type="submission" date="2020-08" db="EMBL/GenBank/DDBJ databases">
        <title>Genomic Encyclopedia of Type Strains, Phase IV (KMG-IV): sequencing the most valuable type-strain genomes for metagenomic binning, comparative biology and taxonomic classification.</title>
        <authorList>
            <person name="Goeker M."/>
        </authorList>
    </citation>
    <scope>NUCLEOTIDE SEQUENCE [LARGE SCALE GENOMIC DNA]</scope>
    <source>
        <strain evidence="9 10">DSM 25897</strain>
    </source>
</reference>
<comment type="caution">
    <text evidence="9">The sequence shown here is derived from an EMBL/GenBank/DDBJ whole genome shotgun (WGS) entry which is preliminary data.</text>
</comment>
<evidence type="ECO:0000256" key="2">
    <source>
        <dbReference type="ARBA" id="ARBA00022490"/>
    </source>
</evidence>
<comment type="similarity">
    <text evidence="1 6">Belongs to the phosphopentomutase family.</text>
</comment>
<comment type="pathway">
    <text evidence="6">Carbohydrate degradation; 2-deoxy-D-ribose 1-phosphate degradation; D-glyceraldehyde 3-phosphate and acetaldehyde from 2-deoxy-alpha-D-ribose 1-phosphate: step 1/2.</text>
</comment>
<protein>
    <recommendedName>
        <fullName evidence="6 7">Phosphopentomutase</fullName>
        <ecNumber evidence="6 7">5.4.2.7</ecNumber>
    </recommendedName>
    <alternativeName>
        <fullName evidence="6">Phosphodeoxyribomutase</fullName>
    </alternativeName>
</protein>
<evidence type="ECO:0000259" key="8">
    <source>
        <dbReference type="Pfam" id="PF01676"/>
    </source>
</evidence>
<keyword evidence="5 6" id="KW-0413">Isomerase</keyword>
<organism evidence="9 10">
    <name type="scientific">Rehaibacterium terrae</name>
    <dbReference type="NCBI Taxonomy" id="1341696"/>
    <lineage>
        <taxon>Bacteria</taxon>
        <taxon>Pseudomonadati</taxon>
        <taxon>Pseudomonadota</taxon>
        <taxon>Gammaproteobacteria</taxon>
        <taxon>Lysobacterales</taxon>
        <taxon>Lysobacteraceae</taxon>
        <taxon>Rehaibacterium</taxon>
    </lineage>
</organism>
<comment type="function">
    <text evidence="6">Isomerase that catalyzes the conversion of deoxy-ribose 1-phosphate (dRib-1-P) and ribose 1-phosphate (Rib-1-P) to deoxy-ribose 5-phosphate (dRib-5-P) and ribose 5-phosphate (Rib-5-P), respectively.</text>
</comment>
<dbReference type="GO" id="GO:0030145">
    <property type="term" value="F:manganese ion binding"/>
    <property type="evidence" value="ECO:0007669"/>
    <property type="project" value="UniProtKB-UniRule"/>
</dbReference>
<proteinExistence type="inferred from homology"/>
<dbReference type="GO" id="GO:0006015">
    <property type="term" value="P:5-phosphoribose 1-diphosphate biosynthetic process"/>
    <property type="evidence" value="ECO:0007669"/>
    <property type="project" value="UniProtKB-UniPathway"/>
</dbReference>
<dbReference type="InterPro" id="IPR006124">
    <property type="entry name" value="Metalloenzyme"/>
</dbReference>
<evidence type="ECO:0000256" key="7">
    <source>
        <dbReference type="NCBIfam" id="TIGR01696"/>
    </source>
</evidence>
<keyword evidence="2 6" id="KW-0963">Cytoplasm</keyword>
<feature type="binding site" evidence="6">
    <location>
        <position position="345"/>
    </location>
    <ligand>
        <name>Mn(2+)</name>
        <dbReference type="ChEBI" id="CHEBI:29035"/>
        <label>1</label>
    </ligand>
</feature>
<dbReference type="UniPathway" id="UPA00087">
    <property type="reaction ID" value="UER00173"/>
</dbReference>
<dbReference type="Pfam" id="PF01676">
    <property type="entry name" value="Metalloenzyme"/>
    <property type="match status" value="1"/>
</dbReference>
<dbReference type="NCBIfam" id="TIGR01696">
    <property type="entry name" value="deoB"/>
    <property type="match status" value="1"/>
</dbReference>
<dbReference type="CDD" id="cd16009">
    <property type="entry name" value="PPM"/>
    <property type="match status" value="1"/>
</dbReference>
<dbReference type="GO" id="GO:0008973">
    <property type="term" value="F:phosphopentomutase activity"/>
    <property type="evidence" value="ECO:0007669"/>
    <property type="project" value="UniProtKB-UniRule"/>
</dbReference>
<keyword evidence="4 6" id="KW-0464">Manganese</keyword>
<dbReference type="Gene3D" id="3.30.70.1250">
    <property type="entry name" value="Phosphopentomutase"/>
    <property type="match status" value="1"/>
</dbReference>
<dbReference type="SUPFAM" id="SSF143856">
    <property type="entry name" value="DeoB insert domain-like"/>
    <property type="match status" value="1"/>
</dbReference>
<evidence type="ECO:0000313" key="10">
    <source>
        <dbReference type="Proteomes" id="UP000519004"/>
    </source>
</evidence>
<dbReference type="RefSeq" id="WP_183949068.1">
    <property type="nucleotide sequence ID" value="NZ_JACHHX010000019.1"/>
</dbReference>
<evidence type="ECO:0000313" key="9">
    <source>
        <dbReference type="EMBL" id="MBB5016401.1"/>
    </source>
</evidence>
<dbReference type="Proteomes" id="UP000519004">
    <property type="component" value="Unassembled WGS sequence"/>
</dbReference>
<dbReference type="SUPFAM" id="SSF53649">
    <property type="entry name" value="Alkaline phosphatase-like"/>
    <property type="match status" value="1"/>
</dbReference>
<dbReference type="AlphaFoldDB" id="A0A7W7Y1J1"/>
<evidence type="ECO:0000256" key="4">
    <source>
        <dbReference type="ARBA" id="ARBA00023211"/>
    </source>
</evidence>
<keyword evidence="10" id="KW-1185">Reference proteome</keyword>
<feature type="binding site" evidence="6">
    <location>
        <position position="10"/>
    </location>
    <ligand>
        <name>Mn(2+)</name>
        <dbReference type="ChEBI" id="CHEBI:29035"/>
        <label>1</label>
    </ligand>
</feature>
<dbReference type="HAMAP" id="MF_00740">
    <property type="entry name" value="Phosphopentomut"/>
    <property type="match status" value="1"/>
</dbReference>
<dbReference type="InterPro" id="IPR010045">
    <property type="entry name" value="DeoB"/>
</dbReference>
<feature type="binding site" evidence="6">
    <location>
        <position position="344"/>
    </location>
    <ligand>
        <name>Mn(2+)</name>
        <dbReference type="ChEBI" id="CHEBI:29035"/>
        <label>1</label>
    </ligand>
</feature>
<name>A0A7W7Y1J1_9GAMM</name>
<dbReference type="EMBL" id="JACHHX010000019">
    <property type="protein sequence ID" value="MBB5016401.1"/>
    <property type="molecule type" value="Genomic_DNA"/>
</dbReference>
<feature type="binding site" evidence="6">
    <location>
        <position position="356"/>
    </location>
    <ligand>
        <name>Mn(2+)</name>
        <dbReference type="ChEBI" id="CHEBI:29035"/>
        <label>2</label>
    </ligand>
</feature>
<dbReference type="GO" id="GO:0005829">
    <property type="term" value="C:cytosol"/>
    <property type="evidence" value="ECO:0007669"/>
    <property type="project" value="TreeGrafter"/>
</dbReference>
<feature type="domain" description="Metalloenzyme" evidence="8">
    <location>
        <begin position="3"/>
        <end position="395"/>
    </location>
</feature>
<evidence type="ECO:0000256" key="1">
    <source>
        <dbReference type="ARBA" id="ARBA00010373"/>
    </source>
</evidence>
<feature type="binding site" evidence="6">
    <location>
        <position position="308"/>
    </location>
    <ligand>
        <name>Mn(2+)</name>
        <dbReference type="ChEBI" id="CHEBI:29035"/>
        <label>2</label>
    </ligand>
</feature>
<dbReference type="PANTHER" id="PTHR21110">
    <property type="entry name" value="PHOSPHOPENTOMUTASE"/>
    <property type="match status" value="1"/>
</dbReference>
<dbReference type="GO" id="GO:0000287">
    <property type="term" value="F:magnesium ion binding"/>
    <property type="evidence" value="ECO:0007669"/>
    <property type="project" value="UniProtKB-UniRule"/>
</dbReference>
<gene>
    <name evidence="6" type="primary">deoB</name>
    <name evidence="9" type="ORF">HNQ58_002316</name>
</gene>
<comment type="subcellular location">
    <subcellularLocation>
        <location evidence="6">Cytoplasm</location>
    </subcellularLocation>
</comment>
<dbReference type="GO" id="GO:0009117">
    <property type="term" value="P:nucleotide metabolic process"/>
    <property type="evidence" value="ECO:0007669"/>
    <property type="project" value="UniProtKB-UniRule"/>
</dbReference>
<dbReference type="InterPro" id="IPR024052">
    <property type="entry name" value="Phosphopentomutase_DeoB_cap_sf"/>
</dbReference>